<dbReference type="GO" id="GO:0046872">
    <property type="term" value="F:metal ion binding"/>
    <property type="evidence" value="ECO:0007669"/>
    <property type="project" value="UniProtKB-KW"/>
</dbReference>
<dbReference type="Proteomes" id="UP000198418">
    <property type="component" value="Unassembled WGS sequence"/>
</dbReference>
<evidence type="ECO:0000259" key="7">
    <source>
        <dbReference type="PROSITE" id="PS51007"/>
    </source>
</evidence>
<dbReference type="GO" id="GO:0020037">
    <property type="term" value="F:heme binding"/>
    <property type="evidence" value="ECO:0007669"/>
    <property type="project" value="InterPro"/>
</dbReference>
<feature type="domain" description="Cytochrome c" evidence="7">
    <location>
        <begin position="47"/>
        <end position="151"/>
    </location>
</feature>
<evidence type="ECO:0000313" key="9">
    <source>
        <dbReference type="Proteomes" id="UP000198418"/>
    </source>
</evidence>
<dbReference type="NCBIfam" id="TIGR03874">
    <property type="entry name" value="4cys_cytochr"/>
    <property type="match status" value="1"/>
</dbReference>
<protein>
    <submittedName>
        <fullName evidence="8">C-type cytochrome, methanol metabolism-related</fullName>
    </submittedName>
</protein>
<dbReference type="EMBL" id="FYDG01000002">
    <property type="protein sequence ID" value="SNB64713.1"/>
    <property type="molecule type" value="Genomic_DNA"/>
</dbReference>
<evidence type="ECO:0000256" key="5">
    <source>
        <dbReference type="SAM" id="MobiDB-lite"/>
    </source>
</evidence>
<dbReference type="InterPro" id="IPR009056">
    <property type="entry name" value="Cyt_c-like_dom"/>
</dbReference>
<accession>A0A212QYU8</accession>
<sequence length="182" mass="19676">MTDFAEHSKSRRAGKRRRVVLLLALCAAASGAGAEPRAAASSQDGKYFDAEGEPTYKVDASGKVDWYTYSGFLRYSAECLRCHGPDGLGSSYAPALADSLKKLSYADFLSTVANGRKNLEGGQEKVMPTLGLDKNVMCFIDDIYVYLKARSDEAVGRNRPPAHDPKPKAWEDAENACMGAPS</sequence>
<evidence type="ECO:0000313" key="8">
    <source>
        <dbReference type="EMBL" id="SNB64713.1"/>
    </source>
</evidence>
<dbReference type="SUPFAM" id="SSF46626">
    <property type="entry name" value="Cytochrome c"/>
    <property type="match status" value="1"/>
</dbReference>
<organism evidence="8 9">
    <name type="scientific">Rhodoblastus acidophilus</name>
    <name type="common">Rhodopseudomonas acidophila</name>
    <dbReference type="NCBI Taxonomy" id="1074"/>
    <lineage>
        <taxon>Bacteria</taxon>
        <taxon>Pseudomonadati</taxon>
        <taxon>Pseudomonadota</taxon>
        <taxon>Alphaproteobacteria</taxon>
        <taxon>Hyphomicrobiales</taxon>
        <taxon>Rhodoblastaceae</taxon>
        <taxon>Rhodoblastus</taxon>
    </lineage>
</organism>
<evidence type="ECO:0000256" key="3">
    <source>
        <dbReference type="ARBA" id="ARBA00023004"/>
    </source>
</evidence>
<reference evidence="9" key="1">
    <citation type="submission" date="2017-06" db="EMBL/GenBank/DDBJ databases">
        <authorList>
            <person name="Varghese N."/>
            <person name="Submissions S."/>
        </authorList>
    </citation>
    <scope>NUCLEOTIDE SEQUENCE [LARGE SCALE GENOMIC DNA]</scope>
    <source>
        <strain evidence="9">DSM 137</strain>
    </source>
</reference>
<feature type="region of interest" description="Disordered" evidence="5">
    <location>
        <begin position="155"/>
        <end position="182"/>
    </location>
</feature>
<dbReference type="GO" id="GO:0009055">
    <property type="term" value="F:electron transfer activity"/>
    <property type="evidence" value="ECO:0007669"/>
    <property type="project" value="InterPro"/>
</dbReference>
<dbReference type="PROSITE" id="PS51007">
    <property type="entry name" value="CYTC"/>
    <property type="match status" value="1"/>
</dbReference>
<gene>
    <name evidence="8" type="ORF">SAMN06265338_10280</name>
</gene>
<evidence type="ECO:0000256" key="4">
    <source>
        <dbReference type="PROSITE-ProRule" id="PRU00433"/>
    </source>
</evidence>
<feature type="signal peptide" evidence="6">
    <location>
        <begin position="1"/>
        <end position="34"/>
    </location>
</feature>
<keyword evidence="3 4" id="KW-0408">Iron</keyword>
<evidence type="ECO:0000256" key="2">
    <source>
        <dbReference type="ARBA" id="ARBA00022723"/>
    </source>
</evidence>
<name>A0A212QYU8_RHOAC</name>
<keyword evidence="2 4" id="KW-0479">Metal-binding</keyword>
<feature type="compositionally biased region" description="Basic and acidic residues" evidence="5">
    <location>
        <begin position="155"/>
        <end position="171"/>
    </location>
</feature>
<feature type="chain" id="PRO_5012510379" evidence="6">
    <location>
        <begin position="35"/>
        <end position="182"/>
    </location>
</feature>
<keyword evidence="1 4" id="KW-0349">Heme</keyword>
<dbReference type="AlphaFoldDB" id="A0A212QYU8"/>
<keyword evidence="6" id="KW-0732">Signal</keyword>
<dbReference type="InterPro" id="IPR036909">
    <property type="entry name" value="Cyt_c-like_dom_sf"/>
</dbReference>
<proteinExistence type="predicted"/>
<evidence type="ECO:0000256" key="1">
    <source>
        <dbReference type="ARBA" id="ARBA00022617"/>
    </source>
</evidence>
<evidence type="ECO:0000256" key="6">
    <source>
        <dbReference type="SAM" id="SignalP"/>
    </source>
</evidence>
<dbReference type="Gene3D" id="1.10.760.10">
    <property type="entry name" value="Cytochrome c-like domain"/>
    <property type="match status" value="1"/>
</dbReference>
<keyword evidence="9" id="KW-1185">Reference proteome</keyword>
<dbReference type="InterPro" id="IPR022411">
    <property type="entry name" value="C-typ_cyt_methanol_metab-rel"/>
</dbReference>